<keyword evidence="3" id="KW-1185">Reference proteome</keyword>
<evidence type="ECO:0000256" key="1">
    <source>
        <dbReference type="SAM" id="Phobius"/>
    </source>
</evidence>
<feature type="transmembrane region" description="Helical" evidence="1">
    <location>
        <begin position="9"/>
        <end position="27"/>
    </location>
</feature>
<evidence type="ECO:0000313" key="2">
    <source>
        <dbReference type="EMBL" id="MBK6264441.1"/>
    </source>
</evidence>
<comment type="caution">
    <text evidence="2">The sequence shown here is derived from an EMBL/GenBank/DDBJ whole genome shotgun (WGS) entry which is preliminary data.</text>
</comment>
<gene>
    <name evidence="2" type="ORF">JKA74_05280</name>
</gene>
<dbReference type="RefSeq" id="WP_201430103.1">
    <property type="nucleotide sequence ID" value="NZ_JAEQBW010000001.1"/>
</dbReference>
<sequence length="132" mass="15527">MIFKKNKEFIMIVSMGIILVVMILLILPSRDSAQLYQLDKCRWSRNMKIQTFNGVVIKKFRDTNEHNYPTLFFDQVGRKTSIKIEFQNEISGFYDYVTVGDLIRKKSNTLLVDIIRSNENIKIVLDYGCHEK</sequence>
<reference evidence="2" key="1">
    <citation type="submission" date="2021-01" db="EMBL/GenBank/DDBJ databases">
        <title>Marivirga aurantiaca sp. nov., isolated from intertidal surface sediments.</title>
        <authorList>
            <person name="Zhang M."/>
        </authorList>
    </citation>
    <scope>NUCLEOTIDE SEQUENCE</scope>
    <source>
        <strain evidence="2">S37H4</strain>
    </source>
</reference>
<evidence type="ECO:0000313" key="3">
    <source>
        <dbReference type="Proteomes" id="UP000611723"/>
    </source>
</evidence>
<keyword evidence="1" id="KW-0472">Membrane</keyword>
<dbReference type="EMBL" id="JAEQBW010000001">
    <property type="protein sequence ID" value="MBK6264441.1"/>
    <property type="molecule type" value="Genomic_DNA"/>
</dbReference>
<organism evidence="2 3">
    <name type="scientific">Marivirga aurantiaca</name>
    <dbReference type="NCBI Taxonomy" id="2802615"/>
    <lineage>
        <taxon>Bacteria</taxon>
        <taxon>Pseudomonadati</taxon>
        <taxon>Bacteroidota</taxon>
        <taxon>Cytophagia</taxon>
        <taxon>Cytophagales</taxon>
        <taxon>Marivirgaceae</taxon>
        <taxon>Marivirga</taxon>
    </lineage>
</organism>
<keyword evidence="1" id="KW-0812">Transmembrane</keyword>
<dbReference type="Proteomes" id="UP000611723">
    <property type="component" value="Unassembled WGS sequence"/>
</dbReference>
<keyword evidence="1" id="KW-1133">Transmembrane helix</keyword>
<dbReference type="AlphaFoldDB" id="A0A934WWY2"/>
<proteinExistence type="predicted"/>
<protein>
    <submittedName>
        <fullName evidence="2">Uncharacterized protein</fullName>
    </submittedName>
</protein>
<name>A0A934WWY2_9BACT</name>
<accession>A0A934WWY2</accession>